<dbReference type="EMBL" id="MU277194">
    <property type="protein sequence ID" value="KAI0065703.1"/>
    <property type="molecule type" value="Genomic_DNA"/>
</dbReference>
<comment type="caution">
    <text evidence="1">The sequence shown here is derived from an EMBL/GenBank/DDBJ whole genome shotgun (WGS) entry which is preliminary data.</text>
</comment>
<organism evidence="1 2">
    <name type="scientific">Artomyces pyxidatus</name>
    <dbReference type="NCBI Taxonomy" id="48021"/>
    <lineage>
        <taxon>Eukaryota</taxon>
        <taxon>Fungi</taxon>
        <taxon>Dikarya</taxon>
        <taxon>Basidiomycota</taxon>
        <taxon>Agaricomycotina</taxon>
        <taxon>Agaricomycetes</taxon>
        <taxon>Russulales</taxon>
        <taxon>Auriscalpiaceae</taxon>
        <taxon>Artomyces</taxon>
    </lineage>
</organism>
<gene>
    <name evidence="1" type="ORF">BV25DRAFT_1836006</name>
</gene>
<proteinExistence type="predicted"/>
<sequence length="387" mass="42425">MVDIVFCHSMEPRLPPELWLRTLALMPRADLLSLRAVDKALHALATPAIFRELKCTSAARSTAALRALIGSSVGEHVEKIEYRDWHAGKRVGRISDVPTYYDEQITVREDLVAIIALLPALPALHSLAFVFDPTVNFGNILRGHLALQGNVFAALAALPSPLSLRTLVLDNLLPYTDDYPALLAIFRGLQDLTVTCHHANWNPANAFYSITLPTLLRAPADTLTSLSLRSTRDIGFPPGISLSGLRYPRLTHLSLECIVFDENTGVEEFILTHAATLTSLSLNYCRIARPERGGIPGRPWVVVYGALSAGLDNLRHLKVEEESLDGGQGGDYVLRYAMTVRSWGPQSTANWHASSGGDKVADAAALEAFSAVVLRRRLEWAHSSIRV</sequence>
<evidence type="ECO:0000313" key="1">
    <source>
        <dbReference type="EMBL" id="KAI0065703.1"/>
    </source>
</evidence>
<evidence type="ECO:0000313" key="2">
    <source>
        <dbReference type="Proteomes" id="UP000814140"/>
    </source>
</evidence>
<dbReference type="Proteomes" id="UP000814140">
    <property type="component" value="Unassembled WGS sequence"/>
</dbReference>
<reference evidence="1" key="2">
    <citation type="journal article" date="2022" name="New Phytol.">
        <title>Evolutionary transition to the ectomycorrhizal habit in the genomes of a hyperdiverse lineage of mushroom-forming fungi.</title>
        <authorList>
            <person name="Looney B."/>
            <person name="Miyauchi S."/>
            <person name="Morin E."/>
            <person name="Drula E."/>
            <person name="Courty P.E."/>
            <person name="Kohler A."/>
            <person name="Kuo A."/>
            <person name="LaButti K."/>
            <person name="Pangilinan J."/>
            <person name="Lipzen A."/>
            <person name="Riley R."/>
            <person name="Andreopoulos W."/>
            <person name="He G."/>
            <person name="Johnson J."/>
            <person name="Nolan M."/>
            <person name="Tritt A."/>
            <person name="Barry K.W."/>
            <person name="Grigoriev I.V."/>
            <person name="Nagy L.G."/>
            <person name="Hibbett D."/>
            <person name="Henrissat B."/>
            <person name="Matheny P.B."/>
            <person name="Labbe J."/>
            <person name="Martin F.M."/>
        </authorList>
    </citation>
    <scope>NUCLEOTIDE SEQUENCE</scope>
    <source>
        <strain evidence="1">HHB10654</strain>
    </source>
</reference>
<name>A0ACB8TAT8_9AGAM</name>
<keyword evidence="2" id="KW-1185">Reference proteome</keyword>
<accession>A0ACB8TAT8</accession>
<reference evidence="1" key="1">
    <citation type="submission" date="2021-03" db="EMBL/GenBank/DDBJ databases">
        <authorList>
            <consortium name="DOE Joint Genome Institute"/>
            <person name="Ahrendt S."/>
            <person name="Looney B.P."/>
            <person name="Miyauchi S."/>
            <person name="Morin E."/>
            <person name="Drula E."/>
            <person name="Courty P.E."/>
            <person name="Chicoki N."/>
            <person name="Fauchery L."/>
            <person name="Kohler A."/>
            <person name="Kuo A."/>
            <person name="Labutti K."/>
            <person name="Pangilinan J."/>
            <person name="Lipzen A."/>
            <person name="Riley R."/>
            <person name="Andreopoulos W."/>
            <person name="He G."/>
            <person name="Johnson J."/>
            <person name="Barry K.W."/>
            <person name="Grigoriev I.V."/>
            <person name="Nagy L."/>
            <person name="Hibbett D."/>
            <person name="Henrissat B."/>
            <person name="Matheny P.B."/>
            <person name="Labbe J."/>
            <person name="Martin F."/>
        </authorList>
    </citation>
    <scope>NUCLEOTIDE SEQUENCE</scope>
    <source>
        <strain evidence="1">HHB10654</strain>
    </source>
</reference>
<protein>
    <submittedName>
        <fullName evidence="1">Uncharacterized protein</fullName>
    </submittedName>
</protein>